<proteinExistence type="predicted"/>
<evidence type="ECO:0000313" key="2">
    <source>
        <dbReference type="Proteomes" id="UP000003697"/>
    </source>
</evidence>
<sequence>MPPKKVSEFIISEKEKSLHSYITGNNYLFMTQEMHRNSVVLEYLCLRN</sequence>
<organism evidence="1 2">
    <name type="scientific">Streptococcus vestibularis ATCC 49124</name>
    <dbReference type="NCBI Taxonomy" id="889206"/>
    <lineage>
        <taxon>Bacteria</taxon>
        <taxon>Bacillati</taxon>
        <taxon>Bacillota</taxon>
        <taxon>Bacilli</taxon>
        <taxon>Lactobacillales</taxon>
        <taxon>Streptococcaceae</taxon>
        <taxon>Streptococcus</taxon>
    </lineage>
</organism>
<name>A0ABP2KI68_STRVE</name>
<keyword evidence="2" id="KW-1185">Reference proteome</keyword>
<evidence type="ECO:0000313" key="1">
    <source>
        <dbReference type="EMBL" id="EFX95957.1"/>
    </source>
</evidence>
<reference evidence="1 2" key="1">
    <citation type="submission" date="2011-01" db="EMBL/GenBank/DDBJ databases">
        <authorList>
            <person name="Muzny D."/>
            <person name="Qin X."/>
            <person name="Buhay C."/>
            <person name="Dugan-Rocha S."/>
            <person name="Ding Y."/>
            <person name="Chen G."/>
            <person name="Hawes A."/>
            <person name="Holder M."/>
            <person name="Jhangiani S."/>
            <person name="Johnson A."/>
            <person name="Khan Z."/>
            <person name="Li Z."/>
            <person name="Liu W."/>
            <person name="Liu X."/>
            <person name="Perez L."/>
            <person name="Shen H."/>
            <person name="Wang Q."/>
            <person name="Watt J."/>
            <person name="Xi L."/>
            <person name="Xin Y."/>
            <person name="Zhou J."/>
            <person name="Deng J."/>
            <person name="Jiang H."/>
            <person name="Liu Y."/>
            <person name="Qu J."/>
            <person name="Song X.-Z."/>
            <person name="Zhang L."/>
            <person name="Villasana D."/>
            <person name="Johnson A."/>
            <person name="Liu J."/>
            <person name="Liyanage D."/>
            <person name="Lorensuhewa L."/>
            <person name="Robinson T."/>
            <person name="Song A."/>
            <person name="Song B.-B."/>
            <person name="Dinh H."/>
            <person name="Thornton R."/>
            <person name="Coyle M."/>
            <person name="Francisco L."/>
            <person name="Jackson L."/>
            <person name="Javaid M."/>
            <person name="Korchina V."/>
            <person name="Kovar C."/>
            <person name="Mata R."/>
            <person name="Mathew T."/>
            <person name="Ngo R."/>
            <person name="Nguyen L."/>
            <person name="Nguyen N."/>
            <person name="Okwuonu G."/>
            <person name="Ongeri F."/>
            <person name="Pham C."/>
            <person name="Simmons D."/>
            <person name="Wilczek-Boney K."/>
            <person name="Hale W."/>
            <person name="Jakkamsetti A."/>
            <person name="Pham P."/>
            <person name="Ruth R."/>
            <person name="San Lucas F."/>
            <person name="Warren J."/>
            <person name="Zhang J."/>
            <person name="Zhao Z."/>
            <person name="Zhou C."/>
            <person name="Zhu D."/>
            <person name="Lee S."/>
            <person name="Bess C."/>
            <person name="Blankenburg K."/>
            <person name="Forbes L."/>
            <person name="Fu Q."/>
            <person name="Gubbala S."/>
            <person name="Hirani K."/>
            <person name="Jayaseelan J.C."/>
            <person name="Lara F."/>
            <person name="Munidasa M."/>
            <person name="Palculict T."/>
            <person name="Patil S."/>
            <person name="Pu L.-L."/>
            <person name="Saada N."/>
            <person name="Tang L."/>
            <person name="Weissenberger G."/>
            <person name="Zhu Y."/>
            <person name="Hemphill L."/>
            <person name="Shang Y."/>
            <person name="Youmans B."/>
            <person name="Ayvaz T."/>
            <person name="Ross M."/>
            <person name="Santibanez J."/>
            <person name="Aqrawi P."/>
            <person name="Gross S."/>
            <person name="Joshi V."/>
            <person name="Fowler G."/>
            <person name="Nazareth L."/>
            <person name="Reid J."/>
            <person name="Worley K."/>
            <person name="Petrosino J."/>
            <person name="Highlander S."/>
            <person name="Gibbs R."/>
        </authorList>
    </citation>
    <scope>NUCLEOTIDE SEQUENCE [LARGE SCALE GENOMIC DNA]</scope>
    <source>
        <strain evidence="1 2">ATCC 49124</strain>
    </source>
</reference>
<protein>
    <submittedName>
        <fullName evidence="1">Uncharacterized protein</fullName>
    </submittedName>
</protein>
<dbReference type="EMBL" id="AEVI01000056">
    <property type="protein sequence ID" value="EFX95957.1"/>
    <property type="molecule type" value="Genomic_DNA"/>
</dbReference>
<dbReference type="Proteomes" id="UP000003697">
    <property type="component" value="Unassembled WGS sequence"/>
</dbReference>
<comment type="caution">
    <text evidence="1">The sequence shown here is derived from an EMBL/GenBank/DDBJ whole genome shotgun (WGS) entry which is preliminary data.</text>
</comment>
<gene>
    <name evidence="1" type="ORF">HMPREF9425_1146</name>
</gene>
<accession>A0ABP2KI68</accession>